<dbReference type="SUPFAM" id="SSF53756">
    <property type="entry name" value="UDP-Glycosyltransferase/glycogen phosphorylase"/>
    <property type="match status" value="1"/>
</dbReference>
<dbReference type="Gene3D" id="3.40.50.2000">
    <property type="entry name" value="Glycogen Phosphorylase B"/>
    <property type="match status" value="2"/>
</dbReference>
<comment type="caution">
    <text evidence="3">The sequence shown here is derived from an EMBL/GenBank/DDBJ whole genome shotgun (WGS) entry which is preliminary data.</text>
</comment>
<dbReference type="InterPro" id="IPR022622">
    <property type="entry name" value="DUF3492"/>
</dbReference>
<dbReference type="EC" id="2.4.1.-" evidence="3"/>
<dbReference type="Pfam" id="PF11997">
    <property type="entry name" value="DUF3492"/>
    <property type="match status" value="1"/>
</dbReference>
<dbReference type="InterPro" id="IPR001296">
    <property type="entry name" value="Glyco_trans_1"/>
</dbReference>
<reference evidence="3" key="1">
    <citation type="submission" date="2019-08" db="EMBL/GenBank/DDBJ databases">
        <authorList>
            <person name="Kucharzyk K."/>
            <person name="Murdoch R.W."/>
            <person name="Higgins S."/>
            <person name="Loffler F."/>
        </authorList>
    </citation>
    <scope>NUCLEOTIDE SEQUENCE</scope>
</reference>
<feature type="domain" description="Glycosyl transferase family 1" evidence="1">
    <location>
        <begin position="298"/>
        <end position="457"/>
    </location>
</feature>
<dbReference type="PANTHER" id="PTHR12526">
    <property type="entry name" value="GLYCOSYLTRANSFERASE"/>
    <property type="match status" value="1"/>
</dbReference>
<feature type="domain" description="DUF3492" evidence="2">
    <location>
        <begin position="8"/>
        <end position="267"/>
    </location>
</feature>
<protein>
    <submittedName>
        <fullName evidence="3">Glycosyltransferase Gtf1</fullName>
        <ecNumber evidence="3">2.4.1.-</ecNumber>
    </submittedName>
</protein>
<name>A0A644Y7R8_9ZZZZ</name>
<sequence length="490" mass="55589">MIGGTDLKICLIAEGCYPYIVGGVSSWVQQLIRNFPEHEYVLYTIMPDSSKKGKFLYNLPANVSGTKEIFLNDVSLKSEKGSGKIPKATITAKWEIDEIRRLMMSNLDQWNMIFDFFQRSDHMIRNFLLGSDFYDIISEVYRKQYADTRFVDFVWTMRSMYMTLFHVLNNPPPKADLYHSVSTGYAGIAGAMAKHLYGGRLLITEHGIYSREREEEIITAAWVQKSFKKLWIEYFKSLSLGAYRAADRLIALFDTNRRIQIELGADPMQCEVISNGVNVEGFSNLPGKTDAESQYLNVGAVIRVTPIKDIKTMLYAFDIVKRQVPNAHFYLIGPTDEAPEYFQECQSLAQELNIGDLQFTGRVNVKEYIGRMDVMVLTSISEGQPLALMEAMAAGVPCVSTNVGSCKELFNGKQGDSLGLAGLLAPIMDYEQIAEHIVKILTTPDLKKILGETGRKRMIQFYSEQRFAEAYRRLYDELDPTKEGKTPWPV</sequence>
<dbReference type="EMBL" id="VSSQ01004157">
    <property type="protein sequence ID" value="MPM23981.1"/>
    <property type="molecule type" value="Genomic_DNA"/>
</dbReference>
<keyword evidence="3" id="KW-0808">Transferase</keyword>
<evidence type="ECO:0000313" key="3">
    <source>
        <dbReference type="EMBL" id="MPM23981.1"/>
    </source>
</evidence>
<keyword evidence="3" id="KW-0328">Glycosyltransferase</keyword>
<evidence type="ECO:0000259" key="1">
    <source>
        <dbReference type="Pfam" id="PF00534"/>
    </source>
</evidence>
<dbReference type="NCBIfam" id="NF038011">
    <property type="entry name" value="PelF"/>
    <property type="match status" value="1"/>
</dbReference>
<accession>A0A644Y7R8</accession>
<dbReference type="Pfam" id="PF00534">
    <property type="entry name" value="Glycos_transf_1"/>
    <property type="match status" value="1"/>
</dbReference>
<evidence type="ECO:0000259" key="2">
    <source>
        <dbReference type="Pfam" id="PF11997"/>
    </source>
</evidence>
<organism evidence="3">
    <name type="scientific">bioreactor metagenome</name>
    <dbReference type="NCBI Taxonomy" id="1076179"/>
    <lineage>
        <taxon>unclassified sequences</taxon>
        <taxon>metagenomes</taxon>
        <taxon>ecological metagenomes</taxon>
    </lineage>
</organism>
<dbReference type="PANTHER" id="PTHR12526:SF608">
    <property type="entry name" value="PELF"/>
    <property type="match status" value="1"/>
</dbReference>
<dbReference type="InterPro" id="IPR047691">
    <property type="entry name" value="PelF-like"/>
</dbReference>
<dbReference type="AlphaFoldDB" id="A0A644Y7R8"/>
<proteinExistence type="predicted"/>
<gene>
    <name evidence="3" type="primary">gtf1_28</name>
    <name evidence="3" type="ORF">SDC9_70458</name>
</gene>
<dbReference type="GO" id="GO:0016757">
    <property type="term" value="F:glycosyltransferase activity"/>
    <property type="evidence" value="ECO:0007669"/>
    <property type="project" value="UniProtKB-KW"/>
</dbReference>